<protein>
    <recommendedName>
        <fullName evidence="3">S-adenosyl methyltransferase</fullName>
    </recommendedName>
</protein>
<proteinExistence type="predicted"/>
<gene>
    <name evidence="1" type="ORF">JOF56_010894</name>
</gene>
<dbReference type="Gene3D" id="3.40.50.150">
    <property type="entry name" value="Vaccinia Virus protein VP39"/>
    <property type="match status" value="1"/>
</dbReference>
<evidence type="ECO:0008006" key="3">
    <source>
        <dbReference type="Google" id="ProtNLM"/>
    </source>
</evidence>
<dbReference type="PIRSF" id="PIRSF017393">
    <property type="entry name" value="MTase_SAV2177"/>
    <property type="match status" value="1"/>
</dbReference>
<dbReference type="Proteomes" id="UP001519332">
    <property type="component" value="Unassembled WGS sequence"/>
</dbReference>
<sequence>MTQDDDLPGDDDQYVVPEEVTNLVRLYDAMLGGKDNYENDREVRDRLTLIAPGLSEMSQDIHNFLLRATRFLAAEAGIRQFLDCGPALPSTENMHDVVLRANTEATIVYVAKDPLTLAHGRALLAGNDQARILEADLRDPQDVIGNPTVRKYIDFSEPVALCHAGTMNYIVDEWDPWRIMAELTAACAPGSYVVFAHLLDPGPDHEFAESILRLQAAFQSASLLTIQFRPIDRITDMLAGLEILEPGLVPVADWWPDGPRTQPLAPIRQLLIGGIARKP</sequence>
<name>A0ABS4U1I5_9PSEU</name>
<accession>A0ABS4U1I5</accession>
<comment type="caution">
    <text evidence="1">The sequence shown here is derived from an EMBL/GenBank/DDBJ whole genome shotgun (WGS) entry which is preliminary data.</text>
</comment>
<keyword evidence="2" id="KW-1185">Reference proteome</keyword>
<dbReference type="InterPro" id="IPR029063">
    <property type="entry name" value="SAM-dependent_MTases_sf"/>
</dbReference>
<dbReference type="EMBL" id="JAGINW010000001">
    <property type="protein sequence ID" value="MBP2330509.1"/>
    <property type="molecule type" value="Genomic_DNA"/>
</dbReference>
<dbReference type="InterPro" id="IPR006764">
    <property type="entry name" value="SAM_dep_MeTrfase_SAV2177_type"/>
</dbReference>
<organism evidence="1 2">
    <name type="scientific">Kibdelosporangium banguiense</name>
    <dbReference type="NCBI Taxonomy" id="1365924"/>
    <lineage>
        <taxon>Bacteria</taxon>
        <taxon>Bacillati</taxon>
        <taxon>Actinomycetota</taxon>
        <taxon>Actinomycetes</taxon>
        <taxon>Pseudonocardiales</taxon>
        <taxon>Pseudonocardiaceae</taxon>
        <taxon>Kibdelosporangium</taxon>
    </lineage>
</organism>
<evidence type="ECO:0000313" key="1">
    <source>
        <dbReference type="EMBL" id="MBP2330509.1"/>
    </source>
</evidence>
<reference evidence="1 2" key="1">
    <citation type="submission" date="2021-03" db="EMBL/GenBank/DDBJ databases">
        <title>Sequencing the genomes of 1000 actinobacteria strains.</title>
        <authorList>
            <person name="Klenk H.-P."/>
        </authorList>
    </citation>
    <scope>NUCLEOTIDE SEQUENCE [LARGE SCALE GENOMIC DNA]</scope>
    <source>
        <strain evidence="1 2">DSM 46670</strain>
    </source>
</reference>
<evidence type="ECO:0000313" key="2">
    <source>
        <dbReference type="Proteomes" id="UP001519332"/>
    </source>
</evidence>
<dbReference type="Pfam" id="PF04672">
    <property type="entry name" value="Methyltransf_19"/>
    <property type="match status" value="1"/>
</dbReference>
<dbReference type="SUPFAM" id="SSF53335">
    <property type="entry name" value="S-adenosyl-L-methionine-dependent methyltransferases"/>
    <property type="match status" value="1"/>
</dbReference>
<dbReference type="RefSeq" id="WP_209647111.1">
    <property type="nucleotide sequence ID" value="NZ_JAGINW010000001.1"/>
</dbReference>